<sequence>MPAACLAQPSDCRTELGSSENGRTPLPSPCLPARDFPVRWIPAFFSALLSQTSLPSPKPDLLSALSQRNKGKAHRTNNHTQPAGLRLPQQIVRKRSAVQTAVIAKNKQSHDQVPKMLAEKNPLENEPALRVSAGCN</sequence>
<proteinExistence type="predicted"/>
<organism evidence="1 2">
    <name type="scientific">Sphaerodactylus townsendi</name>
    <dbReference type="NCBI Taxonomy" id="933632"/>
    <lineage>
        <taxon>Eukaryota</taxon>
        <taxon>Metazoa</taxon>
        <taxon>Chordata</taxon>
        <taxon>Craniata</taxon>
        <taxon>Vertebrata</taxon>
        <taxon>Euteleostomi</taxon>
        <taxon>Lepidosauria</taxon>
        <taxon>Squamata</taxon>
        <taxon>Bifurcata</taxon>
        <taxon>Gekkota</taxon>
        <taxon>Sphaerodactylidae</taxon>
        <taxon>Sphaerodactylus</taxon>
    </lineage>
</organism>
<gene>
    <name evidence="1" type="ORF">K3G42_005284</name>
</gene>
<reference evidence="1" key="1">
    <citation type="submission" date="2021-08" db="EMBL/GenBank/DDBJ databases">
        <title>The first chromosome-level gecko genome reveals the dynamic sex chromosomes of Neotropical dwarf geckos (Sphaerodactylidae: Sphaerodactylus).</title>
        <authorList>
            <person name="Pinto B.J."/>
            <person name="Keating S.E."/>
            <person name="Gamble T."/>
        </authorList>
    </citation>
    <scope>NUCLEOTIDE SEQUENCE</scope>
    <source>
        <strain evidence="1">TG3544</strain>
    </source>
</reference>
<dbReference type="EMBL" id="CM037628">
    <property type="protein sequence ID" value="KAH7996377.1"/>
    <property type="molecule type" value="Genomic_DNA"/>
</dbReference>
<keyword evidence="2" id="KW-1185">Reference proteome</keyword>
<protein>
    <submittedName>
        <fullName evidence="1">Uncharacterized protein</fullName>
    </submittedName>
</protein>
<accession>A0ACB8ETX7</accession>
<evidence type="ECO:0000313" key="2">
    <source>
        <dbReference type="Proteomes" id="UP000827872"/>
    </source>
</evidence>
<comment type="caution">
    <text evidence="1">The sequence shown here is derived from an EMBL/GenBank/DDBJ whole genome shotgun (WGS) entry which is preliminary data.</text>
</comment>
<name>A0ACB8ETX7_9SAUR</name>
<dbReference type="Proteomes" id="UP000827872">
    <property type="component" value="Linkage Group LG15"/>
</dbReference>
<evidence type="ECO:0000313" key="1">
    <source>
        <dbReference type="EMBL" id="KAH7996377.1"/>
    </source>
</evidence>